<comment type="caution">
    <text evidence="5">The sequence shown here is derived from an EMBL/GenBank/DDBJ whole genome shotgun (WGS) entry which is preliminary data.</text>
</comment>
<feature type="domain" description="HTH gntR-type" evidence="4">
    <location>
        <begin position="7"/>
        <end position="65"/>
    </location>
</feature>
<reference evidence="5 6" key="1">
    <citation type="submission" date="2019-03" db="EMBL/GenBank/DDBJ databases">
        <title>Genomic Encyclopedia of Type Strains, Phase IV (KMG-IV): sequencing the most valuable type-strain genomes for metagenomic binning, comparative biology and taxonomic classification.</title>
        <authorList>
            <person name="Goeker M."/>
        </authorList>
    </citation>
    <scope>NUCLEOTIDE SEQUENCE [LARGE SCALE GENOMIC DNA]</scope>
    <source>
        <strain evidence="5 6">DSM 28697</strain>
    </source>
</reference>
<dbReference type="Proteomes" id="UP000295632">
    <property type="component" value="Unassembled WGS sequence"/>
</dbReference>
<dbReference type="SUPFAM" id="SSF46785">
    <property type="entry name" value="Winged helix' DNA-binding domain"/>
    <property type="match status" value="1"/>
</dbReference>
<accession>A0A4R6U8P8</accession>
<dbReference type="InterPro" id="IPR036388">
    <property type="entry name" value="WH-like_DNA-bd_sf"/>
</dbReference>
<sequence>MLKTNVVKEQIIDMIQSDSYTSGQRLPSEPQMAESFSVSRETLLEAFKTACSGRSLVCKTRSWYVCDGAPSCHSKSLGPAILYW</sequence>
<evidence type="ECO:0000313" key="6">
    <source>
        <dbReference type="Proteomes" id="UP000295632"/>
    </source>
</evidence>
<organism evidence="5 6">
    <name type="scientific">Aureibacillus halotolerans</name>
    <dbReference type="NCBI Taxonomy" id="1508390"/>
    <lineage>
        <taxon>Bacteria</taxon>
        <taxon>Bacillati</taxon>
        <taxon>Bacillota</taxon>
        <taxon>Bacilli</taxon>
        <taxon>Bacillales</taxon>
        <taxon>Bacillaceae</taxon>
        <taxon>Aureibacillus</taxon>
    </lineage>
</organism>
<gene>
    <name evidence="5" type="ORF">EV213_104167</name>
</gene>
<name>A0A4R6U8P8_9BACI</name>
<dbReference type="GO" id="GO:0003700">
    <property type="term" value="F:DNA-binding transcription factor activity"/>
    <property type="evidence" value="ECO:0007669"/>
    <property type="project" value="InterPro"/>
</dbReference>
<dbReference type="SMART" id="SM00345">
    <property type="entry name" value="HTH_GNTR"/>
    <property type="match status" value="1"/>
</dbReference>
<dbReference type="Gene3D" id="1.10.10.10">
    <property type="entry name" value="Winged helix-like DNA-binding domain superfamily/Winged helix DNA-binding domain"/>
    <property type="match status" value="1"/>
</dbReference>
<dbReference type="AlphaFoldDB" id="A0A4R6U8P8"/>
<keyword evidence="3" id="KW-0804">Transcription</keyword>
<dbReference type="RefSeq" id="WP_133579769.1">
    <property type="nucleotide sequence ID" value="NZ_SNYJ01000004.1"/>
</dbReference>
<evidence type="ECO:0000259" key="4">
    <source>
        <dbReference type="SMART" id="SM00345"/>
    </source>
</evidence>
<evidence type="ECO:0000256" key="1">
    <source>
        <dbReference type="ARBA" id="ARBA00023015"/>
    </source>
</evidence>
<dbReference type="Pfam" id="PF00392">
    <property type="entry name" value="GntR"/>
    <property type="match status" value="1"/>
</dbReference>
<keyword evidence="1" id="KW-0805">Transcription regulation</keyword>
<dbReference type="GO" id="GO:0003677">
    <property type="term" value="F:DNA binding"/>
    <property type="evidence" value="ECO:0007669"/>
    <property type="project" value="UniProtKB-KW"/>
</dbReference>
<proteinExistence type="predicted"/>
<protein>
    <submittedName>
        <fullName evidence="5">Regulatory GntR family protein</fullName>
    </submittedName>
</protein>
<dbReference type="InterPro" id="IPR036390">
    <property type="entry name" value="WH_DNA-bd_sf"/>
</dbReference>
<evidence type="ECO:0000256" key="2">
    <source>
        <dbReference type="ARBA" id="ARBA00023125"/>
    </source>
</evidence>
<evidence type="ECO:0000313" key="5">
    <source>
        <dbReference type="EMBL" id="TDQ41169.1"/>
    </source>
</evidence>
<dbReference type="InterPro" id="IPR000524">
    <property type="entry name" value="Tscrpt_reg_HTH_GntR"/>
</dbReference>
<keyword evidence="2" id="KW-0238">DNA-binding</keyword>
<dbReference type="OrthoDB" id="369138at2"/>
<keyword evidence="6" id="KW-1185">Reference proteome</keyword>
<evidence type="ECO:0000256" key="3">
    <source>
        <dbReference type="ARBA" id="ARBA00023163"/>
    </source>
</evidence>
<dbReference type="EMBL" id="SNYJ01000004">
    <property type="protein sequence ID" value="TDQ41169.1"/>
    <property type="molecule type" value="Genomic_DNA"/>
</dbReference>